<dbReference type="RefSeq" id="WP_310292729.1">
    <property type="nucleotide sequence ID" value="NZ_BAAAWO010000001.1"/>
</dbReference>
<keyword evidence="3" id="KW-1185">Reference proteome</keyword>
<dbReference type="Gene3D" id="2.170.150.40">
    <property type="entry name" value="Domain of unknown function (DUF427)"/>
    <property type="match status" value="1"/>
</dbReference>
<feature type="domain" description="DUF427" evidence="1">
    <location>
        <begin position="124"/>
        <end position="213"/>
    </location>
</feature>
<dbReference type="InterPro" id="IPR038694">
    <property type="entry name" value="DUF427_sf"/>
</dbReference>
<dbReference type="PANTHER" id="PTHR34310:SF9">
    <property type="entry name" value="BLR5716 PROTEIN"/>
    <property type="match status" value="1"/>
</dbReference>
<comment type="caution">
    <text evidence="2">The sequence shown here is derived from an EMBL/GenBank/DDBJ whole genome shotgun (WGS) entry which is preliminary data.</text>
</comment>
<dbReference type="EMBL" id="JAVDYI010000001">
    <property type="protein sequence ID" value="MDR7360030.1"/>
    <property type="molecule type" value="Genomic_DNA"/>
</dbReference>
<dbReference type="Pfam" id="PF04248">
    <property type="entry name" value="NTP_transf_9"/>
    <property type="match status" value="1"/>
</dbReference>
<organism evidence="2 3">
    <name type="scientific">Paeniglutamicibacter sulfureus</name>
    <dbReference type="NCBI Taxonomy" id="43666"/>
    <lineage>
        <taxon>Bacteria</taxon>
        <taxon>Bacillati</taxon>
        <taxon>Actinomycetota</taxon>
        <taxon>Actinomycetes</taxon>
        <taxon>Micrococcales</taxon>
        <taxon>Micrococcaceae</taxon>
        <taxon>Paeniglutamicibacter</taxon>
    </lineage>
</organism>
<reference evidence="2 3" key="1">
    <citation type="submission" date="2023-07" db="EMBL/GenBank/DDBJ databases">
        <title>Sequencing the genomes of 1000 actinobacteria strains.</title>
        <authorList>
            <person name="Klenk H.-P."/>
        </authorList>
    </citation>
    <scope>NUCLEOTIDE SEQUENCE [LARGE SCALE GENOMIC DNA]</scope>
    <source>
        <strain evidence="2 3">DSM 20167</strain>
    </source>
</reference>
<dbReference type="PANTHER" id="PTHR34310">
    <property type="entry name" value="DUF427 DOMAIN PROTEIN (AFU_ORTHOLOGUE AFUA_3G02220)"/>
    <property type="match status" value="1"/>
</dbReference>
<proteinExistence type="predicted"/>
<protein>
    <submittedName>
        <fullName evidence="2">Uncharacterized protein (DUF427 family)</fullName>
    </submittedName>
</protein>
<evidence type="ECO:0000313" key="2">
    <source>
        <dbReference type="EMBL" id="MDR7360030.1"/>
    </source>
</evidence>
<sequence>MDTTHALLVWEPRRIVPIYAVPESDVLAELTESAAEVSRVPEDAKVLTPDDAFALHTAEGTALDVRVSGHAADAAAFRLADPDLDGAVLLDFWAFDWREEDQEIHAHPRDPFHRVDIVPSSRHVRVELDGMVLAESAHPVMLFEGSLPPRYYVKPEEVRWDALVATKTMSMCPYKGTANYWAPASGGKNVAWSYAKPLPESAALAGLVCFYNERTDFLVDGKRLGRPKTLFD</sequence>
<dbReference type="InterPro" id="IPR007361">
    <property type="entry name" value="DUF427"/>
</dbReference>
<evidence type="ECO:0000313" key="3">
    <source>
        <dbReference type="Proteomes" id="UP001183817"/>
    </source>
</evidence>
<name>A0ABU2BN23_9MICC</name>
<accession>A0ABU2BN23</accession>
<evidence type="ECO:0000259" key="1">
    <source>
        <dbReference type="Pfam" id="PF04248"/>
    </source>
</evidence>
<gene>
    <name evidence="2" type="ORF">J2S64_003721</name>
</gene>
<dbReference type="Proteomes" id="UP001183817">
    <property type="component" value="Unassembled WGS sequence"/>
</dbReference>